<dbReference type="EMBL" id="JAUSUG010000005">
    <property type="protein sequence ID" value="MDQ0254388.1"/>
    <property type="molecule type" value="Genomic_DNA"/>
</dbReference>
<feature type="region of interest" description="Disordered" evidence="1">
    <location>
        <begin position="1"/>
        <end position="20"/>
    </location>
</feature>
<feature type="compositionally biased region" description="Low complexity" evidence="1">
    <location>
        <begin position="9"/>
        <end position="20"/>
    </location>
</feature>
<evidence type="ECO:0000313" key="3">
    <source>
        <dbReference type="Proteomes" id="UP001230005"/>
    </source>
</evidence>
<keyword evidence="3" id="KW-1185">Reference proteome</keyword>
<accession>A0ABT9ZT21</accession>
<protein>
    <submittedName>
        <fullName evidence="2">Uncharacterized protein</fullName>
    </submittedName>
</protein>
<dbReference type="Proteomes" id="UP001230005">
    <property type="component" value="Unassembled WGS sequence"/>
</dbReference>
<dbReference type="RefSeq" id="WP_307324273.1">
    <property type="nucleotide sequence ID" value="NZ_JAUSUG010000005.1"/>
</dbReference>
<comment type="caution">
    <text evidence="2">The sequence shown here is derived from an EMBL/GenBank/DDBJ whole genome shotgun (WGS) entry which is preliminary data.</text>
</comment>
<gene>
    <name evidence="2" type="ORF">J2S74_001763</name>
</gene>
<name>A0ABT9ZT21_9BACI</name>
<evidence type="ECO:0000313" key="2">
    <source>
        <dbReference type="EMBL" id="MDQ0254388.1"/>
    </source>
</evidence>
<sequence length="82" mass="9673">MTRPRRVRPTPTNVISDNNVNRNRLDNENFIKDKNFNYNIAEVVDSGNSFVDVYVDAEAIARARQVQNQRQRQRQHQTDEDL</sequence>
<proteinExistence type="predicted"/>
<evidence type="ECO:0000256" key="1">
    <source>
        <dbReference type="SAM" id="MobiDB-lite"/>
    </source>
</evidence>
<reference evidence="2 3" key="1">
    <citation type="submission" date="2023-07" db="EMBL/GenBank/DDBJ databases">
        <title>Genomic Encyclopedia of Type Strains, Phase IV (KMG-IV): sequencing the most valuable type-strain genomes for metagenomic binning, comparative biology and taxonomic classification.</title>
        <authorList>
            <person name="Goeker M."/>
        </authorList>
    </citation>
    <scope>NUCLEOTIDE SEQUENCE [LARGE SCALE GENOMIC DNA]</scope>
    <source>
        <strain evidence="2 3">DSM 9768</strain>
    </source>
</reference>
<organism evidence="2 3">
    <name type="scientific">Evansella vedderi</name>
    <dbReference type="NCBI Taxonomy" id="38282"/>
    <lineage>
        <taxon>Bacteria</taxon>
        <taxon>Bacillati</taxon>
        <taxon>Bacillota</taxon>
        <taxon>Bacilli</taxon>
        <taxon>Bacillales</taxon>
        <taxon>Bacillaceae</taxon>
        <taxon>Evansella</taxon>
    </lineage>
</organism>